<proteinExistence type="predicted"/>
<evidence type="ECO:0000313" key="2">
    <source>
        <dbReference type="Proteomes" id="UP000240760"/>
    </source>
</evidence>
<reference evidence="1 2" key="1">
    <citation type="submission" date="2016-07" db="EMBL/GenBank/DDBJ databases">
        <title>Multiple horizontal gene transfer events from other fungi enriched the ability of initially mycotrophic Trichoderma (Ascomycota) to feed on dead plant biomass.</title>
        <authorList>
            <consortium name="DOE Joint Genome Institute"/>
            <person name="Aerts A."/>
            <person name="Atanasova L."/>
            <person name="Chenthamara K."/>
            <person name="Zhang J."/>
            <person name="Grujic M."/>
            <person name="Henrissat B."/>
            <person name="Kuo A."/>
            <person name="Salamov A."/>
            <person name="Lipzen A."/>
            <person name="Labutti K."/>
            <person name="Barry K."/>
            <person name="Miao Y."/>
            <person name="Rahimi M.J."/>
            <person name="Shen Q."/>
            <person name="Grigoriev I.V."/>
            <person name="Kubicek C.P."/>
            <person name="Druzhinina I.S."/>
        </authorList>
    </citation>
    <scope>NUCLEOTIDE SEQUENCE [LARGE SCALE GENOMIC DNA]</scope>
    <source>
        <strain evidence="1 2">ATCC 18648</strain>
    </source>
</reference>
<name>A0A2T4C6D9_TRILO</name>
<organism evidence="1 2">
    <name type="scientific">Trichoderma longibrachiatum ATCC 18648</name>
    <dbReference type="NCBI Taxonomy" id="983965"/>
    <lineage>
        <taxon>Eukaryota</taxon>
        <taxon>Fungi</taxon>
        <taxon>Dikarya</taxon>
        <taxon>Ascomycota</taxon>
        <taxon>Pezizomycotina</taxon>
        <taxon>Sordariomycetes</taxon>
        <taxon>Hypocreomycetidae</taxon>
        <taxon>Hypocreales</taxon>
        <taxon>Hypocreaceae</taxon>
        <taxon>Trichoderma</taxon>
    </lineage>
</organism>
<dbReference type="EMBL" id="KZ679131">
    <property type="protein sequence ID" value="PTB77084.1"/>
    <property type="molecule type" value="Genomic_DNA"/>
</dbReference>
<accession>A0A2T4C6D9</accession>
<protein>
    <submittedName>
        <fullName evidence="1">Uncharacterized protein</fullName>
    </submittedName>
</protein>
<dbReference type="Proteomes" id="UP000240760">
    <property type="component" value="Unassembled WGS sequence"/>
</dbReference>
<dbReference type="OrthoDB" id="194358at2759"/>
<gene>
    <name evidence="1" type="ORF">M440DRAFT_1391566</name>
</gene>
<keyword evidence="2" id="KW-1185">Reference proteome</keyword>
<evidence type="ECO:0000313" key="1">
    <source>
        <dbReference type="EMBL" id="PTB77084.1"/>
    </source>
</evidence>
<sequence length="141" mass="15888">MSARGKWKFKASRQEDHQLLGKDSNNVLFMESPDSLPVFYAKDMLSTFMWAAIEALNAPIWGTTSIRESEAGESRDQEEQFSLTNSNINRLAQAIQGPGLLGERDAYLSIILPLSMQNKLPDAPSRPTFILVYEEDFQDTT</sequence>
<dbReference type="AlphaFoldDB" id="A0A2T4C6D9"/>